<dbReference type="GO" id="GO:0051117">
    <property type="term" value="F:ATPase binding"/>
    <property type="evidence" value="ECO:0007669"/>
    <property type="project" value="TreeGrafter"/>
</dbReference>
<dbReference type="EMBL" id="SRSD01000009">
    <property type="protein sequence ID" value="KAA0889153.1"/>
    <property type="molecule type" value="Genomic_DNA"/>
</dbReference>
<feature type="transmembrane region" description="Helical" evidence="8">
    <location>
        <begin position="513"/>
        <end position="532"/>
    </location>
</feature>
<feature type="transmembrane region" description="Helical" evidence="8">
    <location>
        <begin position="361"/>
        <end position="388"/>
    </location>
</feature>
<accession>A0A5A9X955</accession>
<evidence type="ECO:0000256" key="4">
    <source>
        <dbReference type="ARBA" id="ARBA00022692"/>
    </source>
</evidence>
<dbReference type="Pfam" id="PF01496">
    <property type="entry name" value="V_ATPase_I"/>
    <property type="match status" value="1"/>
</dbReference>
<feature type="transmembrane region" description="Helical" evidence="8">
    <location>
        <begin position="480"/>
        <end position="501"/>
    </location>
</feature>
<dbReference type="PANTHER" id="PTHR11629:SF63">
    <property type="entry name" value="V-TYPE PROTON ATPASE SUBUNIT A"/>
    <property type="match status" value="1"/>
</dbReference>
<feature type="transmembrane region" description="Helical" evidence="8">
    <location>
        <begin position="571"/>
        <end position="591"/>
    </location>
</feature>
<sequence length="625" mass="69552">MSKVEIIGPMELLLPVLDRVRALGLFQVEQEMHGFVDREDEKAFRSVRLDKKTLAERLYFDDLLAKIDQLAGFLPKLPTRCSYLEPHSAVGIVAEVVDKHTLLCSGLCRRRDALEGERGELLRQTAFLDALEPLFKTAGEGTGLDFIGVSLKNSEAVDHLYQLIARLTGDTFEFVTTSGPEGAIIVLITLPVELGAKVRDVLNGERIPELAFPPSLSQLPFPDKVRTVRRRINDIGGELDRVNAELQRFASRWWPTYQCVREWLSDRLALLTTTAAIHKTDLCFFIHGWMPSPDVPRLRSALNGEFQGRVVVEEQEALEEEMEAIPIAIRNPPYFRPFELFTRILPLPSYRSYDPTPFIGIFFPIFFGMILGDVGYGLLLMIAALVMLKLFRTRRDLRDAALILLVSSCYAVVFGFLYGECFGGTAGGWRLLEQTCVIERSRSIMPMLAFSLSIGVVHVTLGLCLGFWSTLRRRLVRESLAKLVNILLLLCLAALAVSLFSPFPPPVRRGLNAAVLVAIPLMLLTGGLLAPLEMMKNIGNIVSYARIMAIGLASVLIAQVANRFAGLTGDVLTGAVAGGLLHLINIALGIFSPTIHSLRLHYVEFFDKFIVYGGRRFEPFKKPPG</sequence>
<keyword evidence="5 8" id="KW-1133">Transmembrane helix</keyword>
<feature type="transmembrane region" description="Helical" evidence="8">
    <location>
        <begin position="544"/>
        <end position="565"/>
    </location>
</feature>
<dbReference type="OrthoDB" id="9803814at2"/>
<dbReference type="Gene3D" id="3.30.70.2750">
    <property type="match status" value="1"/>
</dbReference>
<name>A0A5A9X955_9BACT</name>
<evidence type="ECO:0000256" key="3">
    <source>
        <dbReference type="ARBA" id="ARBA00022448"/>
    </source>
</evidence>
<comment type="subcellular location">
    <subcellularLocation>
        <location evidence="1">Membrane</location>
        <topology evidence="1">Multi-pass membrane protein</topology>
    </subcellularLocation>
</comment>
<dbReference type="GO" id="GO:0046961">
    <property type="term" value="F:proton-transporting ATPase activity, rotational mechanism"/>
    <property type="evidence" value="ECO:0007669"/>
    <property type="project" value="InterPro"/>
</dbReference>
<organism evidence="9 10">
    <name type="scientific">Oryzomonas rubra</name>
    <dbReference type="NCBI Taxonomy" id="2509454"/>
    <lineage>
        <taxon>Bacteria</taxon>
        <taxon>Pseudomonadati</taxon>
        <taxon>Thermodesulfobacteriota</taxon>
        <taxon>Desulfuromonadia</taxon>
        <taxon>Geobacterales</taxon>
        <taxon>Geobacteraceae</taxon>
        <taxon>Oryzomonas</taxon>
    </lineage>
</organism>
<dbReference type="InterPro" id="IPR002490">
    <property type="entry name" value="V-ATPase_116kDa_su"/>
</dbReference>
<protein>
    <submittedName>
        <fullName evidence="9">ATPase</fullName>
    </submittedName>
</protein>
<proteinExistence type="inferred from homology"/>
<keyword evidence="6" id="KW-0406">Ion transport</keyword>
<dbReference type="Gene3D" id="3.30.70.2170">
    <property type="match status" value="1"/>
</dbReference>
<evidence type="ECO:0000256" key="8">
    <source>
        <dbReference type="SAM" id="Phobius"/>
    </source>
</evidence>
<dbReference type="Gene3D" id="1.20.1460.20">
    <property type="match status" value="1"/>
</dbReference>
<feature type="transmembrane region" description="Helical" evidence="8">
    <location>
        <begin position="400"/>
        <end position="419"/>
    </location>
</feature>
<dbReference type="Proteomes" id="UP000324298">
    <property type="component" value="Unassembled WGS sequence"/>
</dbReference>
<evidence type="ECO:0000313" key="9">
    <source>
        <dbReference type="EMBL" id="KAA0889153.1"/>
    </source>
</evidence>
<evidence type="ECO:0000313" key="10">
    <source>
        <dbReference type="Proteomes" id="UP000324298"/>
    </source>
</evidence>
<keyword evidence="4 8" id="KW-0812">Transmembrane</keyword>
<dbReference type="GO" id="GO:0033179">
    <property type="term" value="C:proton-transporting V-type ATPase, V0 domain"/>
    <property type="evidence" value="ECO:0007669"/>
    <property type="project" value="InterPro"/>
</dbReference>
<evidence type="ECO:0000256" key="5">
    <source>
        <dbReference type="ARBA" id="ARBA00022989"/>
    </source>
</evidence>
<keyword evidence="3" id="KW-0813">Transport</keyword>
<keyword evidence="7 8" id="KW-0472">Membrane</keyword>
<evidence type="ECO:0000256" key="6">
    <source>
        <dbReference type="ARBA" id="ARBA00023065"/>
    </source>
</evidence>
<dbReference type="GO" id="GO:0016471">
    <property type="term" value="C:vacuolar proton-transporting V-type ATPase complex"/>
    <property type="evidence" value="ECO:0007669"/>
    <property type="project" value="TreeGrafter"/>
</dbReference>
<gene>
    <name evidence="9" type="ORF">ET418_14815</name>
</gene>
<feature type="transmembrane region" description="Helical" evidence="8">
    <location>
        <begin position="447"/>
        <end position="468"/>
    </location>
</feature>
<dbReference type="AlphaFoldDB" id="A0A5A9X955"/>
<evidence type="ECO:0000256" key="1">
    <source>
        <dbReference type="ARBA" id="ARBA00004141"/>
    </source>
</evidence>
<keyword evidence="10" id="KW-1185">Reference proteome</keyword>
<evidence type="ECO:0000256" key="2">
    <source>
        <dbReference type="ARBA" id="ARBA00009904"/>
    </source>
</evidence>
<reference evidence="9 10" key="1">
    <citation type="submission" date="2019-04" db="EMBL/GenBank/DDBJ databases">
        <title>Geobacter ruber sp. nov., ferric-reducing bacteria isolated from paddy soil.</title>
        <authorList>
            <person name="Xu Z."/>
            <person name="Masuda Y."/>
            <person name="Itoh H."/>
            <person name="Senoo K."/>
        </authorList>
    </citation>
    <scope>NUCLEOTIDE SEQUENCE [LARGE SCALE GENOMIC DNA]</scope>
    <source>
        <strain evidence="9 10">Red88</strain>
    </source>
</reference>
<dbReference type="PANTHER" id="PTHR11629">
    <property type="entry name" value="VACUOLAR PROTON ATPASES"/>
    <property type="match status" value="1"/>
</dbReference>
<dbReference type="GO" id="GO:0007035">
    <property type="term" value="P:vacuolar acidification"/>
    <property type="evidence" value="ECO:0007669"/>
    <property type="project" value="TreeGrafter"/>
</dbReference>
<evidence type="ECO:0000256" key="7">
    <source>
        <dbReference type="ARBA" id="ARBA00023136"/>
    </source>
</evidence>
<comment type="similarity">
    <text evidence="2">Belongs to the V-ATPase 116 kDa subunit family.</text>
</comment>
<comment type="caution">
    <text evidence="9">The sequence shown here is derived from an EMBL/GenBank/DDBJ whole genome shotgun (WGS) entry which is preliminary data.</text>
</comment>